<organism evidence="1 2">
    <name type="scientific">Trichothecium roseum</name>
    <dbReference type="NCBI Taxonomy" id="47278"/>
    <lineage>
        <taxon>Eukaryota</taxon>
        <taxon>Fungi</taxon>
        <taxon>Dikarya</taxon>
        <taxon>Ascomycota</taxon>
        <taxon>Pezizomycotina</taxon>
        <taxon>Sordariomycetes</taxon>
        <taxon>Hypocreomycetidae</taxon>
        <taxon>Hypocreales</taxon>
        <taxon>Hypocreales incertae sedis</taxon>
        <taxon>Trichothecium</taxon>
    </lineage>
</organism>
<sequence length="1011" mass="110134">MPRVSGSNKRTSGAGQRDTRHENGLVRPAKRVQARKSQGQLDGSGSGRSGSDPGPVQAGPAAVGLPVGNNNNIDGSNGSLTRADSVPDGNSLGGHKNNLGNSGHDISVNGNGRSVSVEHCCDETSSESGGSTGMAHTTSIAVDGSHRQIDVNAMKNADVHRDSGPFDLATTVLKALPMQDTLAILIILMHVPSVSLSFIYAAFTFLTFVPPVTTSSGMNINFAEIFDGNSTTPSLVTVACMDVFFLLFWLFLWQPLQDAILDLAKPVIAITLGGGTGARDGTSRGLTTCFTWVLVHHLLRGTKAHWSRFVRHIPEDWPVPAVLQQTLESVVEPFDKRGPFGWVKSILAIHILTQGVVRYVKEWYLRREKVSALANLNDPEVGKAPSNAGDSVSSEVTFAGPDPEAGAAQTPAPPLAMSKKRRKQSTQIRLQQPLWAALASTKIVVMKEYELSQTATEQAGSNATDIHNLGNAPFDRQPGQIWISYVGSDEVCFNTSYFPEHDYETASKASRHDTPTVIAPEKPFHVRVNNAFWQPTRISAVDSGEGAEEEEEGTRWTGDIYGLRPASKYVCEFVCAHTGEVIFKTSIRTIQEPQRESEGGQPTVTDDQRSLRPDSPATTLKTSIAAAEARLAEERSRLKTSRKEWKTRINALRKDNELLDNQLSSAGNHDDKYRQKIKQQETQKMQAERDAETLIDQLKNFDTSPELQDRRKKMERAYAAEKKLFDAAKKEFEKFKVALEKEVKNKELEKSALVTRANKIRTRISKVETELANIKDANNRGLDEAERRRQERALWEDQSKAISNNYRDRIHQTRNNNVVKSEQIQQLEGQVKEMQDFLSGVASGMGTYDMFPQPHPQQQQQQQQQGGWNMNPAAPPHVPLGIPPGLWGKATPSSDMNPSLAAAVSGPSTWQPPPTAAPFEPSRSFKTRGRSSSMLSDISGFTQSSGEQDSPMASSTAVGAPAGFGGAAHQPFRRLLPAFSPLGAQRYRGGGGGSSGDGSGGNSIGEPHSPV</sequence>
<protein>
    <submittedName>
        <fullName evidence="1">Uncharacterized protein</fullName>
    </submittedName>
</protein>
<reference evidence="1" key="1">
    <citation type="submission" date="2022-10" db="EMBL/GenBank/DDBJ databases">
        <title>Complete Genome of Trichothecium roseum strain YXFP-22015, a Plant Pathogen Isolated from Citrus.</title>
        <authorList>
            <person name="Wang Y."/>
            <person name="Zhu L."/>
        </authorList>
    </citation>
    <scope>NUCLEOTIDE SEQUENCE</scope>
    <source>
        <strain evidence="1">YXFP-22015</strain>
    </source>
</reference>
<evidence type="ECO:0000313" key="1">
    <source>
        <dbReference type="EMBL" id="KAI9896862.1"/>
    </source>
</evidence>
<dbReference type="Proteomes" id="UP001163324">
    <property type="component" value="Chromosome 8"/>
</dbReference>
<accession>A0ACC0UTM1</accession>
<evidence type="ECO:0000313" key="2">
    <source>
        <dbReference type="Proteomes" id="UP001163324"/>
    </source>
</evidence>
<dbReference type="EMBL" id="CM047947">
    <property type="protein sequence ID" value="KAI9896862.1"/>
    <property type="molecule type" value="Genomic_DNA"/>
</dbReference>
<name>A0ACC0UTM1_9HYPO</name>
<comment type="caution">
    <text evidence="1">The sequence shown here is derived from an EMBL/GenBank/DDBJ whole genome shotgun (WGS) entry which is preliminary data.</text>
</comment>
<gene>
    <name evidence="1" type="ORF">N3K66_007884</name>
</gene>
<keyword evidence="2" id="KW-1185">Reference proteome</keyword>
<proteinExistence type="predicted"/>